<feature type="transmembrane region" description="Helical" evidence="1">
    <location>
        <begin position="96"/>
        <end position="116"/>
    </location>
</feature>
<proteinExistence type="predicted"/>
<feature type="transmembrane region" description="Helical" evidence="1">
    <location>
        <begin position="6"/>
        <end position="26"/>
    </location>
</feature>
<keyword evidence="1" id="KW-0472">Membrane</keyword>
<name>A0A2H0NFE2_9BACT</name>
<dbReference type="AlphaFoldDB" id="A0A2H0NFE2"/>
<dbReference type="Proteomes" id="UP000228867">
    <property type="component" value="Unassembled WGS sequence"/>
</dbReference>
<sequence>MSITALIWSLAAITVFYCGTRVYQVYQKTKNRSVGDFGKYLLFGGAGVIIPVASFFIGGAPWLSVGFVIGVFVKIIGVAFLIRLVLSFVAPKFEKIVFYFVIVANFLILGVNVKYMTVAYPGFNPLTGAFPINLPVGLGLLVLVILLPAFIIPAVVFIKKALGSVDKVVRLRGFLIGLAILFFLVSISTCGIATRVVPLFFNNLLVALAALFIFIGITRVNQIEKPEAMLPPSVSPTPPYTPISIKW</sequence>
<protein>
    <submittedName>
        <fullName evidence="2">Uncharacterized protein</fullName>
    </submittedName>
</protein>
<evidence type="ECO:0000256" key="1">
    <source>
        <dbReference type="SAM" id="Phobius"/>
    </source>
</evidence>
<evidence type="ECO:0000313" key="3">
    <source>
        <dbReference type="Proteomes" id="UP000228867"/>
    </source>
</evidence>
<evidence type="ECO:0000313" key="2">
    <source>
        <dbReference type="EMBL" id="PIR07618.1"/>
    </source>
</evidence>
<reference evidence="2 3" key="1">
    <citation type="submission" date="2017-09" db="EMBL/GenBank/DDBJ databases">
        <title>Depth-based differentiation of microbial function through sediment-hosted aquifers and enrichment of novel symbionts in the deep terrestrial subsurface.</title>
        <authorList>
            <person name="Probst A.J."/>
            <person name="Ladd B."/>
            <person name="Jarett J.K."/>
            <person name="Geller-Mcgrath D.E."/>
            <person name="Sieber C.M."/>
            <person name="Emerson J.B."/>
            <person name="Anantharaman K."/>
            <person name="Thomas B.C."/>
            <person name="Malmstrom R."/>
            <person name="Stieglmeier M."/>
            <person name="Klingl A."/>
            <person name="Woyke T."/>
            <person name="Ryan C.M."/>
            <person name="Banfield J.F."/>
        </authorList>
    </citation>
    <scope>NUCLEOTIDE SEQUENCE [LARGE SCALE GENOMIC DNA]</scope>
    <source>
        <strain evidence="2">CG11_big_fil_rev_8_21_14_0_20_38_23</strain>
    </source>
</reference>
<keyword evidence="1" id="KW-1133">Transmembrane helix</keyword>
<accession>A0A2H0NFE2</accession>
<gene>
    <name evidence="2" type="ORF">COV54_00095</name>
</gene>
<dbReference type="EMBL" id="PCWR01000004">
    <property type="protein sequence ID" value="PIR07618.1"/>
    <property type="molecule type" value="Genomic_DNA"/>
</dbReference>
<keyword evidence="1" id="KW-0812">Transmembrane</keyword>
<feature type="transmembrane region" description="Helical" evidence="1">
    <location>
        <begin position="38"/>
        <end position="57"/>
    </location>
</feature>
<comment type="caution">
    <text evidence="2">The sequence shown here is derived from an EMBL/GenBank/DDBJ whole genome shotgun (WGS) entry which is preliminary data.</text>
</comment>
<feature type="transmembrane region" description="Helical" evidence="1">
    <location>
        <begin position="63"/>
        <end position="84"/>
    </location>
</feature>
<organism evidence="2 3">
    <name type="scientific">Candidatus Jorgensenbacteria bacterium CG11_big_fil_rev_8_21_14_0_20_38_23</name>
    <dbReference type="NCBI Taxonomy" id="1974594"/>
    <lineage>
        <taxon>Bacteria</taxon>
        <taxon>Candidatus Joergenseniibacteriota</taxon>
    </lineage>
</organism>
<feature type="transmembrane region" description="Helical" evidence="1">
    <location>
        <begin position="200"/>
        <end position="220"/>
    </location>
</feature>
<feature type="transmembrane region" description="Helical" evidence="1">
    <location>
        <begin position="170"/>
        <end position="194"/>
    </location>
</feature>
<feature type="transmembrane region" description="Helical" evidence="1">
    <location>
        <begin position="136"/>
        <end position="158"/>
    </location>
</feature>